<dbReference type="Proteomes" id="UP001652642">
    <property type="component" value="Chromosome 4"/>
</dbReference>
<evidence type="ECO:0000313" key="3">
    <source>
        <dbReference type="RefSeq" id="XP_020636307.2"/>
    </source>
</evidence>
<proteinExistence type="inferred from homology"/>
<dbReference type="AlphaFoldDB" id="A0A6J0SIX3"/>
<dbReference type="PANTHER" id="PTHR31366:SF2">
    <property type="entry name" value="UPF0739 PROTEIN C1ORF74"/>
    <property type="match status" value="1"/>
</dbReference>
<organism evidence="2 3">
    <name type="scientific">Pogona vitticeps</name>
    <name type="common">central bearded dragon</name>
    <dbReference type="NCBI Taxonomy" id="103695"/>
    <lineage>
        <taxon>Eukaryota</taxon>
        <taxon>Metazoa</taxon>
        <taxon>Chordata</taxon>
        <taxon>Craniata</taxon>
        <taxon>Vertebrata</taxon>
        <taxon>Euteleostomi</taxon>
        <taxon>Lepidosauria</taxon>
        <taxon>Squamata</taxon>
        <taxon>Bifurcata</taxon>
        <taxon>Unidentata</taxon>
        <taxon>Episquamata</taxon>
        <taxon>Toxicofera</taxon>
        <taxon>Iguania</taxon>
        <taxon>Acrodonta</taxon>
        <taxon>Agamidae</taxon>
        <taxon>Amphibolurinae</taxon>
        <taxon>Pogona</taxon>
    </lineage>
</organism>
<dbReference type="KEGG" id="pvt:110072365"/>
<evidence type="ECO:0000313" key="4">
    <source>
        <dbReference type="RefSeq" id="XP_020636308.2"/>
    </source>
</evidence>
<dbReference type="InterPro" id="IPR027850">
    <property type="entry name" value="DUF4504"/>
</dbReference>
<name>A0A6J0SIX3_9SAUR</name>
<dbReference type="CTD" id="137425836"/>
<dbReference type="OrthoDB" id="10056365at2759"/>
<evidence type="ECO:0000313" key="2">
    <source>
        <dbReference type="Proteomes" id="UP001652642"/>
    </source>
</evidence>
<evidence type="ECO:0000256" key="1">
    <source>
        <dbReference type="ARBA" id="ARBA00007065"/>
    </source>
</evidence>
<dbReference type="RefSeq" id="XP_020636308.2">
    <property type="nucleotide sequence ID" value="XM_020780649.2"/>
</dbReference>
<protein>
    <submittedName>
        <fullName evidence="3 4">UPF0739 protein C1orf74 homolog</fullName>
    </submittedName>
</protein>
<comment type="similarity">
    <text evidence="1">Belongs to the UPF0739 family.</text>
</comment>
<dbReference type="GeneID" id="110072365"/>
<accession>A0A6J0SIX3</accession>
<dbReference type="PANTHER" id="PTHR31366">
    <property type="entry name" value="UPF0739 PROTEIN C1ORF74"/>
    <property type="match status" value="1"/>
</dbReference>
<dbReference type="Pfam" id="PF14953">
    <property type="entry name" value="DUF4504"/>
    <property type="match status" value="1"/>
</dbReference>
<gene>
    <name evidence="3 4" type="primary">C4H1orf74</name>
</gene>
<reference evidence="3 4" key="1">
    <citation type="submission" date="2025-05" db="UniProtKB">
        <authorList>
            <consortium name="RefSeq"/>
        </authorList>
    </citation>
    <scope>IDENTIFICATION</scope>
</reference>
<dbReference type="RefSeq" id="XP_020636307.2">
    <property type="nucleotide sequence ID" value="XM_020780648.2"/>
</dbReference>
<keyword evidence="2" id="KW-1185">Reference proteome</keyword>
<sequence>MTTAEHLPQFLIGAARHHLSMGKKKALSPLASLNLAGEVLAVAAGLKPAFLYDYNSAGVSQILSYVQQLETISHFAHRLHVLSIAENALIINLEIMPLLLETALMRNSIPFIDVSASRTFPSLCNTEDVTVIKGHLSQILMHIKAMAADTSKMLSSSAIFSDEWNLCTVFGVLLGYPAAYSFPAQKSFDNCLSLTPLRVFTIEAAFCQIGSDFRVRFYSFSIPEILYPALKNCLNFWCEKLKDSFKTQKCFTNLSIAMEVVTLAAVAL</sequence>